<evidence type="ECO:0000313" key="1">
    <source>
        <dbReference type="EMBL" id="KAJ7553038.1"/>
    </source>
</evidence>
<organism evidence="1 2">
    <name type="scientific">Diphasiastrum complanatum</name>
    <name type="common">Issler's clubmoss</name>
    <name type="synonym">Lycopodium complanatum</name>
    <dbReference type="NCBI Taxonomy" id="34168"/>
    <lineage>
        <taxon>Eukaryota</taxon>
        <taxon>Viridiplantae</taxon>
        <taxon>Streptophyta</taxon>
        <taxon>Embryophyta</taxon>
        <taxon>Tracheophyta</taxon>
        <taxon>Lycopodiopsida</taxon>
        <taxon>Lycopodiales</taxon>
        <taxon>Lycopodiaceae</taxon>
        <taxon>Lycopodioideae</taxon>
        <taxon>Diphasiastrum</taxon>
    </lineage>
</organism>
<evidence type="ECO:0000313" key="2">
    <source>
        <dbReference type="Proteomes" id="UP001162992"/>
    </source>
</evidence>
<gene>
    <name evidence="1" type="ORF">O6H91_06G082600</name>
</gene>
<dbReference type="Proteomes" id="UP001162992">
    <property type="component" value="Chromosome 6"/>
</dbReference>
<reference evidence="2" key="1">
    <citation type="journal article" date="2024" name="Proc. Natl. Acad. Sci. U.S.A.">
        <title>Extraordinary preservation of gene collinearity over three hundred million years revealed in homosporous lycophytes.</title>
        <authorList>
            <person name="Li C."/>
            <person name="Wickell D."/>
            <person name="Kuo L.Y."/>
            <person name="Chen X."/>
            <person name="Nie B."/>
            <person name="Liao X."/>
            <person name="Peng D."/>
            <person name="Ji J."/>
            <person name="Jenkins J."/>
            <person name="Williams M."/>
            <person name="Shu S."/>
            <person name="Plott C."/>
            <person name="Barry K."/>
            <person name="Rajasekar S."/>
            <person name="Grimwood J."/>
            <person name="Han X."/>
            <person name="Sun S."/>
            <person name="Hou Z."/>
            <person name="He W."/>
            <person name="Dai G."/>
            <person name="Sun C."/>
            <person name="Schmutz J."/>
            <person name="Leebens-Mack J.H."/>
            <person name="Li F.W."/>
            <person name="Wang L."/>
        </authorList>
    </citation>
    <scope>NUCLEOTIDE SEQUENCE [LARGE SCALE GENOMIC DNA]</scope>
    <source>
        <strain evidence="2">cv. PW_Plant_1</strain>
    </source>
</reference>
<proteinExistence type="predicted"/>
<protein>
    <submittedName>
        <fullName evidence="1">Uncharacterized protein</fullName>
    </submittedName>
</protein>
<dbReference type="EMBL" id="CM055097">
    <property type="protein sequence ID" value="KAJ7553038.1"/>
    <property type="molecule type" value="Genomic_DNA"/>
</dbReference>
<accession>A0ACC2DFL0</accession>
<keyword evidence="2" id="KW-1185">Reference proteome</keyword>
<name>A0ACC2DFL0_DIPCM</name>
<sequence length="199" mass="21165">MLLCCPLPSPSIVLLLLLCSLPSPPSTPCMLSTPVVRPAYSLRSLLSPPSSSFLLVAVLPSIVPPSWPTSISCLVTSQVPSRLPTPRPPCCLLLGCYCSTALICPPAYSSRLGLLLSPWLLGCLLASLLLRSLPSPPSCFLHLLRFPPLTSYPPHPSISSPVHPPSLEPPSTSPSPLLALSPSHLPDPLLADLFIETRF</sequence>
<comment type="caution">
    <text evidence="1">The sequence shown here is derived from an EMBL/GenBank/DDBJ whole genome shotgun (WGS) entry which is preliminary data.</text>
</comment>